<evidence type="ECO:0000256" key="4">
    <source>
        <dbReference type="ARBA" id="ARBA00022801"/>
    </source>
</evidence>
<feature type="signal peptide" evidence="9">
    <location>
        <begin position="1"/>
        <end position="36"/>
    </location>
</feature>
<evidence type="ECO:0000256" key="9">
    <source>
        <dbReference type="SAM" id="SignalP"/>
    </source>
</evidence>
<sequence length="1039" mass="108419">MNDHPRSRLRPRVAGLILSTLALGTALGAGAPPAAAAPESRDVARTAVASAASVYPDARFAVEHVNDGDPATRWGSKYTRTTPPVMRYDPTKEWVQLALAEPTYILKVVLDWEAAYPTEYDLQASKDGVEWTSLATKSTPVGAAADGHVLHELFVDTSEAYAFVRVQASATATRYGLSLYRFEVWDTPATSDDAQTAPTGTTEPGATGGTTTPTGPTGPSTPTTSTTPAPLVPAPVTQRALPGEPFRLTADSRVVAQAHREVAEALAAQLRPATGFALPVATGEPTAADVAIRAGDPVDGAAAGYAADESYRLTASAAGVEIAASTGHGAFNATRTLLQSLPVWVEADTPAHVVDWAVAPTAIADYPRFAARGLAVDPARNFVDVPSVKAIIDEMAAVKLNRLHLHLTDDQGWRLRIDSWPRLTEHGASSSMRGGISGFYTQADFAEIVRYAADRFVEVVPEIDMPGHSDAALSSYPELHCEGADIPIRVTGGISHNSLCVTSERTYEFIDDVLREVAAISPSEYIHIGADEPEGVTDAQYGDFVRRVEQIAAKHGKKIIGWTPLPGAKPSADAVHQYWADRKNHMSKAWFEGDRKVILSPTERAYLDYRFAAGQRLGFRDPIFTTRRSYDWDPTSVVDQTTRKNLSAAFGLAERNVLGIEGAIWGETMLRGRPDIEYMIWPRLAGLADKGWAPRQQTSSFTAFAARLASLGARLQVAGTNFWADPEVPWAPAVAGLRVEATAEGFDGPVATIAAPGVDVATVTATVRWSDGSTSEGVVTGTNAVDSRAASLFTVSARHDAAPGDLTGSVEVRIRGRAPVTVPFAALAATGTTPVAPEPEPVAPTPEPTPVTPEPEPEPEPSGAPGAASPSPDVTPSPGVSPSPTTAAPAAPATSSAPVAVLVDGKSPATLTAGGEHRVTVTGLAPHTTASLDLRTASVRLAAGQTDADGALTAVVRIPAGTAAGKNELRVLGTEARGAAVDEARPVTVQASASASAARLASTGGAPTGLVIAAGALLVAGAALTLVARARRARATAGR</sequence>
<dbReference type="EMBL" id="SGWX01000001">
    <property type="protein sequence ID" value="RZS61500.1"/>
    <property type="molecule type" value="Genomic_DNA"/>
</dbReference>
<evidence type="ECO:0000313" key="11">
    <source>
        <dbReference type="EMBL" id="RZS61500.1"/>
    </source>
</evidence>
<dbReference type="Proteomes" id="UP000293852">
    <property type="component" value="Unassembled WGS sequence"/>
</dbReference>
<dbReference type="PRINTS" id="PR00738">
    <property type="entry name" value="GLHYDRLASE20"/>
</dbReference>
<dbReference type="InterPro" id="IPR017853">
    <property type="entry name" value="GH"/>
</dbReference>
<dbReference type="OrthoDB" id="2479530at2"/>
<organism evidence="11 12">
    <name type="scientific">Xylanimonas ulmi</name>
    <dbReference type="NCBI Taxonomy" id="228973"/>
    <lineage>
        <taxon>Bacteria</taxon>
        <taxon>Bacillati</taxon>
        <taxon>Actinomycetota</taxon>
        <taxon>Actinomycetes</taxon>
        <taxon>Micrococcales</taxon>
        <taxon>Promicromonosporaceae</taxon>
        <taxon>Xylanimonas</taxon>
    </lineage>
</organism>
<dbReference type="PROSITE" id="PS50022">
    <property type="entry name" value="FA58C_3"/>
    <property type="match status" value="1"/>
</dbReference>
<dbReference type="InterPro" id="IPR000421">
    <property type="entry name" value="FA58C"/>
</dbReference>
<dbReference type="InterPro" id="IPR015883">
    <property type="entry name" value="Glyco_hydro_20_cat"/>
</dbReference>
<evidence type="ECO:0000259" key="10">
    <source>
        <dbReference type="PROSITE" id="PS50022"/>
    </source>
</evidence>
<evidence type="ECO:0000256" key="5">
    <source>
        <dbReference type="ARBA" id="ARBA00023295"/>
    </source>
</evidence>
<dbReference type="SUPFAM" id="SSF55545">
    <property type="entry name" value="beta-N-acetylhexosaminidase-like domain"/>
    <property type="match status" value="1"/>
</dbReference>
<comment type="catalytic activity">
    <reaction evidence="1">
        <text>Hydrolysis of terminal non-reducing N-acetyl-D-hexosamine residues in N-acetyl-beta-D-hexosaminides.</text>
        <dbReference type="EC" id="3.2.1.52"/>
    </reaction>
</comment>
<feature type="chain" id="PRO_5020910534" description="beta-N-acetylhexosaminidase" evidence="9">
    <location>
        <begin position="37"/>
        <end position="1039"/>
    </location>
</feature>
<dbReference type="Pfam" id="PF02838">
    <property type="entry name" value="Glyco_hydro_20b"/>
    <property type="match status" value="1"/>
</dbReference>
<keyword evidence="4" id="KW-0378">Hydrolase</keyword>
<dbReference type="Gene3D" id="3.30.379.10">
    <property type="entry name" value="Chitobiase/beta-hexosaminidase domain 2-like"/>
    <property type="match status" value="1"/>
</dbReference>
<dbReference type="InterPro" id="IPR025705">
    <property type="entry name" value="Beta_hexosaminidase_sua/sub"/>
</dbReference>
<evidence type="ECO:0000256" key="3">
    <source>
        <dbReference type="ARBA" id="ARBA00012663"/>
    </source>
</evidence>
<accession>A0A4V2EY24</accession>
<evidence type="ECO:0000256" key="2">
    <source>
        <dbReference type="ARBA" id="ARBA00006285"/>
    </source>
</evidence>
<dbReference type="GO" id="GO:0005975">
    <property type="term" value="P:carbohydrate metabolic process"/>
    <property type="evidence" value="ECO:0007669"/>
    <property type="project" value="InterPro"/>
</dbReference>
<keyword evidence="5" id="KW-0326">Glycosidase</keyword>
<dbReference type="GO" id="GO:0016020">
    <property type="term" value="C:membrane"/>
    <property type="evidence" value="ECO:0007669"/>
    <property type="project" value="TreeGrafter"/>
</dbReference>
<feature type="compositionally biased region" description="Low complexity" evidence="7">
    <location>
        <begin position="882"/>
        <end position="892"/>
    </location>
</feature>
<dbReference type="EC" id="3.2.1.52" evidence="3"/>
<dbReference type="GO" id="GO:0030203">
    <property type="term" value="P:glycosaminoglycan metabolic process"/>
    <property type="evidence" value="ECO:0007669"/>
    <property type="project" value="TreeGrafter"/>
</dbReference>
<keyword evidence="8" id="KW-1133">Transmembrane helix</keyword>
<dbReference type="Pfam" id="PF00728">
    <property type="entry name" value="Glyco_hydro_20"/>
    <property type="match status" value="1"/>
</dbReference>
<dbReference type="InterPro" id="IPR029018">
    <property type="entry name" value="Hex-like_dom2"/>
</dbReference>
<keyword evidence="9" id="KW-0732">Signal</keyword>
<proteinExistence type="inferred from homology"/>
<evidence type="ECO:0000256" key="1">
    <source>
        <dbReference type="ARBA" id="ARBA00001231"/>
    </source>
</evidence>
<dbReference type="InterPro" id="IPR008979">
    <property type="entry name" value="Galactose-bd-like_sf"/>
</dbReference>
<feature type="compositionally biased region" description="Low complexity" evidence="7">
    <location>
        <begin position="196"/>
        <end position="237"/>
    </location>
</feature>
<name>A0A4V2EY24_9MICO</name>
<comment type="caution">
    <text evidence="11">The sequence shown here is derived from an EMBL/GenBank/DDBJ whole genome shotgun (WGS) entry which is preliminary data.</text>
</comment>
<feature type="active site" description="Proton donor" evidence="6">
    <location>
        <position position="532"/>
    </location>
</feature>
<dbReference type="PANTHER" id="PTHR22600:SF57">
    <property type="entry name" value="BETA-N-ACETYLHEXOSAMINIDASE"/>
    <property type="match status" value="1"/>
</dbReference>
<dbReference type="Gene3D" id="2.60.120.260">
    <property type="entry name" value="Galactose-binding domain-like"/>
    <property type="match status" value="1"/>
</dbReference>
<evidence type="ECO:0000313" key="12">
    <source>
        <dbReference type="Proteomes" id="UP000293852"/>
    </source>
</evidence>
<feature type="compositionally biased region" description="Pro residues" evidence="7">
    <location>
        <begin position="836"/>
        <end position="854"/>
    </location>
</feature>
<dbReference type="PANTHER" id="PTHR22600">
    <property type="entry name" value="BETA-HEXOSAMINIDASE"/>
    <property type="match status" value="1"/>
</dbReference>
<protein>
    <recommendedName>
        <fullName evidence="3">beta-N-acetylhexosaminidase</fullName>
        <ecNumber evidence="3">3.2.1.52</ecNumber>
    </recommendedName>
</protein>
<comment type="similarity">
    <text evidence="2">Belongs to the glycosyl hydrolase 20 family.</text>
</comment>
<reference evidence="11 12" key="1">
    <citation type="submission" date="2019-02" db="EMBL/GenBank/DDBJ databases">
        <title>Sequencing the genomes of 1000 actinobacteria strains.</title>
        <authorList>
            <person name="Klenk H.-P."/>
        </authorList>
    </citation>
    <scope>NUCLEOTIDE SEQUENCE [LARGE SCALE GENOMIC DNA]</scope>
    <source>
        <strain evidence="11 12">DSM 16932</strain>
    </source>
</reference>
<dbReference type="GO" id="GO:0004563">
    <property type="term" value="F:beta-N-acetylhexosaminidase activity"/>
    <property type="evidence" value="ECO:0007669"/>
    <property type="project" value="UniProtKB-EC"/>
</dbReference>
<evidence type="ECO:0000256" key="6">
    <source>
        <dbReference type="PIRSR" id="PIRSR625705-1"/>
    </source>
</evidence>
<evidence type="ECO:0000256" key="8">
    <source>
        <dbReference type="SAM" id="Phobius"/>
    </source>
</evidence>
<keyword evidence="8" id="KW-0472">Membrane</keyword>
<feature type="transmembrane region" description="Helical" evidence="8">
    <location>
        <begin position="1009"/>
        <end position="1030"/>
    </location>
</feature>
<dbReference type="Gene3D" id="3.20.20.80">
    <property type="entry name" value="Glycosidases"/>
    <property type="match status" value="1"/>
</dbReference>
<feature type="compositionally biased region" description="Low complexity" evidence="7">
    <location>
        <begin position="861"/>
        <end position="872"/>
    </location>
</feature>
<dbReference type="Pfam" id="PF00754">
    <property type="entry name" value="F5_F8_type_C"/>
    <property type="match status" value="1"/>
</dbReference>
<evidence type="ECO:0000256" key="7">
    <source>
        <dbReference type="SAM" id="MobiDB-lite"/>
    </source>
</evidence>
<gene>
    <name evidence="11" type="ORF">EV386_1804</name>
</gene>
<feature type="region of interest" description="Disordered" evidence="7">
    <location>
        <begin position="831"/>
        <end position="892"/>
    </location>
</feature>
<dbReference type="AlphaFoldDB" id="A0A4V2EY24"/>
<dbReference type="SUPFAM" id="SSF51445">
    <property type="entry name" value="(Trans)glycosidases"/>
    <property type="match status" value="1"/>
</dbReference>
<dbReference type="RefSeq" id="WP_130414233.1">
    <property type="nucleotide sequence ID" value="NZ_SGWX01000001.1"/>
</dbReference>
<keyword evidence="8" id="KW-0812">Transmembrane</keyword>
<feature type="domain" description="F5/8 type C" evidence="10">
    <location>
        <begin position="31"/>
        <end position="187"/>
    </location>
</feature>
<dbReference type="InterPro" id="IPR015882">
    <property type="entry name" value="HEX_bac_N"/>
</dbReference>
<feature type="region of interest" description="Disordered" evidence="7">
    <location>
        <begin position="190"/>
        <end position="237"/>
    </location>
</feature>
<dbReference type="SUPFAM" id="SSF49785">
    <property type="entry name" value="Galactose-binding domain-like"/>
    <property type="match status" value="1"/>
</dbReference>
<keyword evidence="12" id="KW-1185">Reference proteome</keyword>